<dbReference type="GO" id="GO:0016491">
    <property type="term" value="F:oxidoreductase activity"/>
    <property type="evidence" value="ECO:0007669"/>
    <property type="project" value="InterPro"/>
</dbReference>
<sequence>MRAISRAASCSTSVKRVKMPHRTVSNVLRSSSKRVLLDNPYTEEIYAEIPYLSKNEALTKVDHAIYAQCEWKGVPLHKRQYLCLEWLNVLEKNKDKIALEITQQMGKPITQSYNEINGVMQRAKCVLFIDL</sequence>
<dbReference type="HOGENOM" id="CLU_1931433_0_0_1"/>
<dbReference type="EMBL" id="FR824319">
    <property type="protein sequence ID" value="CCA25079.1"/>
    <property type="molecule type" value="Genomic_DNA"/>
</dbReference>
<dbReference type="AlphaFoldDB" id="F0WUJ8"/>
<dbReference type="SUPFAM" id="SSF53720">
    <property type="entry name" value="ALDH-like"/>
    <property type="match status" value="1"/>
</dbReference>
<evidence type="ECO:0000313" key="2">
    <source>
        <dbReference type="EMBL" id="CCA25079.1"/>
    </source>
</evidence>
<reference evidence="2" key="2">
    <citation type="submission" date="2011-02" db="EMBL/GenBank/DDBJ databases">
        <authorList>
            <person name="MacLean D."/>
        </authorList>
    </citation>
    <scope>NUCLEOTIDE SEQUENCE</scope>
</reference>
<dbReference type="Gene3D" id="3.40.605.10">
    <property type="entry name" value="Aldehyde Dehydrogenase, Chain A, domain 1"/>
    <property type="match status" value="1"/>
</dbReference>
<accession>F0WUJ8</accession>
<dbReference type="InterPro" id="IPR016161">
    <property type="entry name" value="Ald_DH/histidinol_DH"/>
</dbReference>
<proteinExistence type="predicted"/>
<gene>
    <name evidence="2" type="primary">AlNc14C274G10009</name>
    <name evidence="2" type="ORF">ALNC14_112230</name>
</gene>
<evidence type="ECO:0000259" key="1">
    <source>
        <dbReference type="Pfam" id="PF00171"/>
    </source>
</evidence>
<feature type="domain" description="Aldehyde dehydrogenase" evidence="1">
    <location>
        <begin position="31"/>
        <end position="122"/>
    </location>
</feature>
<reference evidence="2" key="1">
    <citation type="journal article" date="2011" name="PLoS Biol.">
        <title>Gene gain and loss during evolution of obligate parasitism in the white rust pathogen of Arabidopsis thaliana.</title>
        <authorList>
            <person name="Kemen E."/>
            <person name="Gardiner A."/>
            <person name="Schultz-Larsen T."/>
            <person name="Kemen A.C."/>
            <person name="Balmuth A.L."/>
            <person name="Robert-Seilaniantz A."/>
            <person name="Bailey K."/>
            <person name="Holub E."/>
            <person name="Studholme D.J."/>
            <person name="Maclean D."/>
            <person name="Jones J.D."/>
        </authorList>
    </citation>
    <scope>NUCLEOTIDE SEQUENCE</scope>
</reference>
<protein>
    <submittedName>
        <fullName evidence="2">Aldehyde dehydrogenase putative</fullName>
    </submittedName>
</protein>
<name>F0WUJ8_9STRA</name>
<dbReference type="InterPro" id="IPR016162">
    <property type="entry name" value="Ald_DH_N"/>
</dbReference>
<organism evidence="2">
    <name type="scientific">Albugo laibachii Nc14</name>
    <dbReference type="NCBI Taxonomy" id="890382"/>
    <lineage>
        <taxon>Eukaryota</taxon>
        <taxon>Sar</taxon>
        <taxon>Stramenopiles</taxon>
        <taxon>Oomycota</taxon>
        <taxon>Peronosporomycetes</taxon>
        <taxon>Albuginales</taxon>
        <taxon>Albuginaceae</taxon>
        <taxon>Albugo</taxon>
    </lineage>
</organism>
<dbReference type="Pfam" id="PF00171">
    <property type="entry name" value="Aldedh"/>
    <property type="match status" value="1"/>
</dbReference>
<dbReference type="InterPro" id="IPR015590">
    <property type="entry name" value="Aldehyde_DH_dom"/>
</dbReference>